<reference evidence="2" key="1">
    <citation type="submission" date="2021-05" db="EMBL/GenBank/DDBJ databases">
        <authorList>
            <person name="Stine C."/>
        </authorList>
    </citation>
    <scope>NUCLEOTIDE SEQUENCE</scope>
    <source>
        <strain evidence="2">TDS0091212</strain>
    </source>
</reference>
<dbReference type="Gene3D" id="3.20.20.80">
    <property type="entry name" value="Glycosidases"/>
    <property type="match status" value="1"/>
</dbReference>
<comment type="caution">
    <text evidence="2">The sequence shown here is derived from an EMBL/GenBank/DDBJ whole genome shotgun (WGS) entry which is preliminary data.</text>
</comment>
<dbReference type="RefSeq" id="WP_213421063.1">
    <property type="nucleotide sequence ID" value="NZ_JAHBND010000594.1"/>
</dbReference>
<evidence type="ECO:0000313" key="3">
    <source>
        <dbReference type="Proteomes" id="UP001196338"/>
    </source>
</evidence>
<dbReference type="Proteomes" id="UP001196338">
    <property type="component" value="Unassembled WGS sequence"/>
</dbReference>
<sequence length="84" mass="9343">MFAALPKAGEPYDKYYGSDDSRTGNGAGEGRGFGSGRWYDFYGANLQRTYGGDALDQPRWVTHTLDRLQAWGFNTVGNWSDPDL</sequence>
<feature type="compositionally biased region" description="Basic and acidic residues" evidence="1">
    <location>
        <begin position="10"/>
        <end position="22"/>
    </location>
</feature>
<accession>A0AAW4KWC0</accession>
<proteinExistence type="predicted"/>
<reference evidence="2" key="2">
    <citation type="submission" date="2023-08" db="EMBL/GenBank/DDBJ databases">
        <title>Vibrio cholerae Outbreaks in Tanzania Exemplify Founder Flush: Simultaneous Increases in Population Size and Genetic Diversity.</title>
        <authorList>
            <person name="Debes A.K."/>
            <person name="Mohammed A."/>
            <person name="Maseke I."/>
            <person name="Almeida M."/>
            <person name="Li S."/>
            <person name="Matimba H."/>
            <person name="Joachim A."/>
            <person name="Mizinduko M."/>
            <person name="Nyanga S."/>
            <person name="Kelly M."/>
            <person name="Kachwamba Y."/>
            <person name="Schaffer A.M."/>
            <person name="Nyanga A.S."/>
            <person name="Mghamba J."/>
            <person name="Mosha F.S."/>
            <person name="Sack D.A."/>
            <person name="Stine O.C."/>
        </authorList>
    </citation>
    <scope>NUCLEOTIDE SEQUENCE</scope>
    <source>
        <strain evidence="2">TDS0091212</strain>
    </source>
</reference>
<feature type="non-terminal residue" evidence="2">
    <location>
        <position position="84"/>
    </location>
</feature>
<feature type="region of interest" description="Disordered" evidence="1">
    <location>
        <begin position="1"/>
        <end position="31"/>
    </location>
</feature>
<dbReference type="EMBL" id="JAHBND010000594">
    <property type="protein sequence ID" value="MBS7674744.1"/>
    <property type="molecule type" value="Genomic_DNA"/>
</dbReference>
<organism evidence="2 3">
    <name type="scientific">Vibrio cholerae</name>
    <dbReference type="NCBI Taxonomy" id="666"/>
    <lineage>
        <taxon>Bacteria</taxon>
        <taxon>Pseudomonadati</taxon>
        <taxon>Pseudomonadota</taxon>
        <taxon>Gammaproteobacteria</taxon>
        <taxon>Vibrionales</taxon>
        <taxon>Vibrionaceae</taxon>
        <taxon>Vibrio</taxon>
    </lineage>
</organism>
<evidence type="ECO:0000313" key="2">
    <source>
        <dbReference type="EMBL" id="MBS7674744.1"/>
    </source>
</evidence>
<protein>
    <submittedName>
        <fullName evidence="2">Uncharacterized protein</fullName>
    </submittedName>
</protein>
<name>A0AAW4KWC0_VIBCL</name>
<dbReference type="AlphaFoldDB" id="A0AAW4KWC0"/>
<gene>
    <name evidence="2" type="ORF">KIN13_15095</name>
</gene>
<evidence type="ECO:0000256" key="1">
    <source>
        <dbReference type="SAM" id="MobiDB-lite"/>
    </source>
</evidence>